<keyword evidence="2" id="KW-1185">Reference proteome</keyword>
<organism evidence="1 2">
    <name type="scientific">Acrocarpospora corrugata</name>
    <dbReference type="NCBI Taxonomy" id="35763"/>
    <lineage>
        <taxon>Bacteria</taxon>
        <taxon>Bacillati</taxon>
        <taxon>Actinomycetota</taxon>
        <taxon>Actinomycetes</taxon>
        <taxon>Streptosporangiales</taxon>
        <taxon>Streptosporangiaceae</taxon>
        <taxon>Acrocarpospora</taxon>
    </lineage>
</organism>
<protein>
    <submittedName>
        <fullName evidence="1">Uncharacterized protein</fullName>
    </submittedName>
</protein>
<dbReference type="AlphaFoldDB" id="A0A5M3W9D2"/>
<accession>A0A5M3W9D2</accession>
<proteinExistence type="predicted"/>
<dbReference type="EMBL" id="BLAD01000064">
    <property type="protein sequence ID" value="GES03108.1"/>
    <property type="molecule type" value="Genomic_DNA"/>
</dbReference>
<comment type="caution">
    <text evidence="1">The sequence shown here is derived from an EMBL/GenBank/DDBJ whole genome shotgun (WGS) entry which is preliminary data.</text>
</comment>
<evidence type="ECO:0000313" key="1">
    <source>
        <dbReference type="EMBL" id="GES03108.1"/>
    </source>
</evidence>
<dbReference type="OrthoDB" id="3538834at2"/>
<sequence length="134" mass="14234">MGYELRVEREIPLGYTELAKSLAADTSPEASEAGFELRGLREAGEVVVRFGDATHTIATWATSACRLVGEPGSDWQLAQLAILSGLVGGRLTGEDGEVYSVRDGILEQVSSGSVLFEFGKLEEILSAGPGSWSE</sequence>
<evidence type="ECO:0000313" key="2">
    <source>
        <dbReference type="Proteomes" id="UP000334990"/>
    </source>
</evidence>
<name>A0A5M3W9D2_9ACTN</name>
<reference evidence="1 2" key="1">
    <citation type="submission" date="2019-10" db="EMBL/GenBank/DDBJ databases">
        <title>Whole genome shotgun sequence of Acrocarpospora corrugata NBRC 13972.</title>
        <authorList>
            <person name="Ichikawa N."/>
            <person name="Kimura A."/>
            <person name="Kitahashi Y."/>
            <person name="Komaki H."/>
            <person name="Oguchi A."/>
        </authorList>
    </citation>
    <scope>NUCLEOTIDE SEQUENCE [LARGE SCALE GENOMIC DNA]</scope>
    <source>
        <strain evidence="1 2">NBRC 13972</strain>
    </source>
</reference>
<gene>
    <name evidence="1" type="ORF">Acor_51740</name>
</gene>
<dbReference type="RefSeq" id="WP_155339279.1">
    <property type="nucleotide sequence ID" value="NZ_BAAABN010000035.1"/>
</dbReference>
<dbReference type="Proteomes" id="UP000334990">
    <property type="component" value="Unassembled WGS sequence"/>
</dbReference>